<dbReference type="Proteomes" id="UP000243680">
    <property type="component" value="Chromosome 2"/>
</dbReference>
<dbReference type="EMBL" id="CP013422">
    <property type="protein sequence ID" value="AOJ78037.1"/>
    <property type="molecule type" value="Genomic_DNA"/>
</dbReference>
<evidence type="ECO:0000313" key="1">
    <source>
        <dbReference type="EMBL" id="AOJ78037.1"/>
    </source>
</evidence>
<gene>
    <name evidence="1" type="ORF">WJ35_23690</name>
</gene>
<dbReference type="InterPro" id="IPR009959">
    <property type="entry name" value="Cyclase_SnoaL-like"/>
</dbReference>
<dbReference type="GO" id="GO:0030638">
    <property type="term" value="P:polyketide metabolic process"/>
    <property type="evidence" value="ECO:0007669"/>
    <property type="project" value="InterPro"/>
</dbReference>
<name>A0A1B4LLI9_9BURK</name>
<dbReference type="SUPFAM" id="SSF54427">
    <property type="entry name" value="NTF2-like"/>
    <property type="match status" value="1"/>
</dbReference>
<dbReference type="Pfam" id="PF07366">
    <property type="entry name" value="SnoaL"/>
    <property type="match status" value="1"/>
</dbReference>
<reference evidence="1 2" key="1">
    <citation type="submission" date="2015-12" db="EMBL/GenBank/DDBJ databases">
        <title>Diversity of Burkholderia near neighbor genomes.</title>
        <authorList>
            <person name="Sahl J."/>
            <person name="Wagner D."/>
            <person name="Keim P."/>
        </authorList>
    </citation>
    <scope>NUCLEOTIDE SEQUENCE [LARGE SCALE GENOMIC DNA]</scope>
    <source>
        <strain evidence="1 2">MSMB0783</strain>
    </source>
</reference>
<organism evidence="1 2">
    <name type="scientific">Burkholderia ubonensis</name>
    <dbReference type="NCBI Taxonomy" id="101571"/>
    <lineage>
        <taxon>Bacteria</taxon>
        <taxon>Pseudomonadati</taxon>
        <taxon>Pseudomonadota</taxon>
        <taxon>Betaproteobacteria</taxon>
        <taxon>Burkholderiales</taxon>
        <taxon>Burkholderiaceae</taxon>
        <taxon>Burkholderia</taxon>
        <taxon>Burkholderia cepacia complex</taxon>
    </lineage>
</organism>
<sequence length="142" mass="15729">MNSNDPKAVVERFNYEVIRDGNRACFEALMAPDFVNWSAPNEASRGAEAMWATFASVLRPAIADMEIHIHEQLCDGDKVTTRKSITGKHVGPLLGVDATGDDISIDVIDIVRIRDGQYVEHWGVNTLAAVVARLRERAVRPK</sequence>
<protein>
    <submittedName>
        <fullName evidence="1">Ester cyclase</fullName>
    </submittedName>
</protein>
<dbReference type="InterPro" id="IPR032710">
    <property type="entry name" value="NTF2-like_dom_sf"/>
</dbReference>
<dbReference type="Gene3D" id="3.10.450.50">
    <property type="match status" value="1"/>
</dbReference>
<accession>A0A1B4LLI9</accession>
<dbReference type="RefSeq" id="WP_059735705.1">
    <property type="nucleotide sequence ID" value="NZ_CP013422.1"/>
</dbReference>
<proteinExistence type="predicted"/>
<dbReference type="PANTHER" id="PTHR38436:SF1">
    <property type="entry name" value="ESTER CYCLASE"/>
    <property type="match status" value="1"/>
</dbReference>
<dbReference type="PANTHER" id="PTHR38436">
    <property type="entry name" value="POLYKETIDE CYCLASE SNOAL-LIKE DOMAIN"/>
    <property type="match status" value="1"/>
</dbReference>
<evidence type="ECO:0000313" key="2">
    <source>
        <dbReference type="Proteomes" id="UP000243680"/>
    </source>
</evidence>
<dbReference type="AlphaFoldDB" id="A0A1B4LLI9"/>